<dbReference type="InterPro" id="IPR014762">
    <property type="entry name" value="DNA_mismatch_repair_CS"/>
</dbReference>
<dbReference type="Proteomes" id="UP000001514">
    <property type="component" value="Unassembled WGS sequence"/>
</dbReference>
<proteinExistence type="inferred from homology"/>
<dbReference type="NCBIfam" id="TIGR00585">
    <property type="entry name" value="mutl"/>
    <property type="match status" value="1"/>
</dbReference>
<dbReference type="SMART" id="SM00853">
    <property type="entry name" value="MutL_C"/>
    <property type="match status" value="1"/>
</dbReference>
<sequence>MASCPARSAPIHPIDKASIHRICSGQVILDLATAVKELVENSLDAGATSIEVKLKEHGGDAIEVSDNGSGVSSDNYQVFFLSLDLFGLTLKYHTSKLSDFSDLQSLTSFGFRGEALSSLCSLADVSILTRTKEDETGTRISYNRAGLIVSKETAARQVGTTVTVSKLFSPLPVRHKEFLRNVRREYSRMIAILQAYALISKNVRLVCTNLVGKSSRSTILRTQGGSVRENIVTIFGPKTMACLDPMDISLPEDLSIEGFVSKPGSGSGRGSSDRQFFFVNGRPVDLPKFSKLLNELYKSFNSQQYPMAVLNFRLPTTAYDVNVTPDKRKLFLHSESSFMDGLRNALGNLYAPSKYTYAVHEVEEQKSYMADLQTQVDIEAGVEEVEASEEEQNEDEDDEAEPEASKPLDFFAFSHEDVSIKTSVRPARVALADKKCSVQGKLTGFVSQKRRTEDSKELLSEEPVLKRRATTMELKTPPNAFPKEKNFETARQADHSSNPQNGSATDGEALGEECGGLLSEAPLLKKCAKIIGQFNLGFIIARLDSDLFIIDQHASDEKYNFERLSKSTVLNRQPLLRPMPLHLSSAEEIIISTHMEVFRQNGFDFTEQEDAPPGQRILLSAVPFSKNVTFGVSDVQELVSLLSEDYGSSSSHLVQPSRVRSMLASRACRSSIMIGDALSKKEMEKVVRHLADLDAPWNCPHGRPTMRHLYDLNAKKKALLSP</sequence>
<feature type="region of interest" description="Disordered" evidence="3">
    <location>
        <begin position="449"/>
        <end position="484"/>
    </location>
</feature>
<dbReference type="GO" id="GO:0140664">
    <property type="term" value="F:ATP-dependent DNA damage sensor activity"/>
    <property type="evidence" value="ECO:0007669"/>
    <property type="project" value="InterPro"/>
</dbReference>
<keyword evidence="2" id="KW-0227">DNA damage</keyword>
<feature type="compositionally biased region" description="Acidic residues" evidence="3">
    <location>
        <begin position="383"/>
        <end position="402"/>
    </location>
</feature>
<dbReference type="AlphaFoldDB" id="D8SPD6"/>
<reference evidence="6 7" key="1">
    <citation type="journal article" date="2011" name="Science">
        <title>The Selaginella genome identifies genetic changes associated with the evolution of vascular plants.</title>
        <authorList>
            <person name="Banks J.A."/>
            <person name="Nishiyama T."/>
            <person name="Hasebe M."/>
            <person name="Bowman J.L."/>
            <person name="Gribskov M."/>
            <person name="dePamphilis C."/>
            <person name="Albert V.A."/>
            <person name="Aono N."/>
            <person name="Aoyama T."/>
            <person name="Ambrose B.A."/>
            <person name="Ashton N.W."/>
            <person name="Axtell M.J."/>
            <person name="Barker E."/>
            <person name="Barker M.S."/>
            <person name="Bennetzen J.L."/>
            <person name="Bonawitz N.D."/>
            <person name="Chapple C."/>
            <person name="Cheng C."/>
            <person name="Correa L.G."/>
            <person name="Dacre M."/>
            <person name="DeBarry J."/>
            <person name="Dreyer I."/>
            <person name="Elias M."/>
            <person name="Engstrom E.M."/>
            <person name="Estelle M."/>
            <person name="Feng L."/>
            <person name="Finet C."/>
            <person name="Floyd S.K."/>
            <person name="Frommer W.B."/>
            <person name="Fujita T."/>
            <person name="Gramzow L."/>
            <person name="Gutensohn M."/>
            <person name="Harholt J."/>
            <person name="Hattori M."/>
            <person name="Heyl A."/>
            <person name="Hirai T."/>
            <person name="Hiwatashi Y."/>
            <person name="Ishikawa M."/>
            <person name="Iwata M."/>
            <person name="Karol K.G."/>
            <person name="Koehler B."/>
            <person name="Kolukisaoglu U."/>
            <person name="Kubo M."/>
            <person name="Kurata T."/>
            <person name="Lalonde S."/>
            <person name="Li K."/>
            <person name="Li Y."/>
            <person name="Litt A."/>
            <person name="Lyons E."/>
            <person name="Manning G."/>
            <person name="Maruyama T."/>
            <person name="Michael T.P."/>
            <person name="Mikami K."/>
            <person name="Miyazaki S."/>
            <person name="Morinaga S."/>
            <person name="Murata T."/>
            <person name="Mueller-Roeber B."/>
            <person name="Nelson D.R."/>
            <person name="Obara M."/>
            <person name="Oguri Y."/>
            <person name="Olmstead R.G."/>
            <person name="Onodera N."/>
            <person name="Petersen B.L."/>
            <person name="Pils B."/>
            <person name="Prigge M."/>
            <person name="Rensing S.A."/>
            <person name="Riano-Pachon D.M."/>
            <person name="Roberts A.W."/>
            <person name="Sato Y."/>
            <person name="Scheller H.V."/>
            <person name="Schulz B."/>
            <person name="Schulz C."/>
            <person name="Shakirov E.V."/>
            <person name="Shibagaki N."/>
            <person name="Shinohara N."/>
            <person name="Shippen D.E."/>
            <person name="Soerensen I."/>
            <person name="Sotooka R."/>
            <person name="Sugimoto N."/>
            <person name="Sugita M."/>
            <person name="Sumikawa N."/>
            <person name="Tanurdzic M."/>
            <person name="Theissen G."/>
            <person name="Ulvskov P."/>
            <person name="Wakazuki S."/>
            <person name="Weng J.K."/>
            <person name="Willats W.W."/>
            <person name="Wipf D."/>
            <person name="Wolf P.G."/>
            <person name="Yang L."/>
            <person name="Zimmer A.D."/>
            <person name="Zhu Q."/>
            <person name="Mitros T."/>
            <person name="Hellsten U."/>
            <person name="Loque D."/>
            <person name="Otillar R."/>
            <person name="Salamov A."/>
            <person name="Schmutz J."/>
            <person name="Shapiro H."/>
            <person name="Lindquist E."/>
            <person name="Lucas S."/>
            <person name="Rokhsar D."/>
            <person name="Grigoriev I.V."/>
        </authorList>
    </citation>
    <scope>NUCLEOTIDE SEQUENCE [LARGE SCALE GENOMIC DNA]</scope>
</reference>
<dbReference type="InterPro" id="IPR014790">
    <property type="entry name" value="MutL_C"/>
</dbReference>
<dbReference type="CDD" id="cd03484">
    <property type="entry name" value="MutL_Trans_hPMS_2_like"/>
    <property type="match status" value="1"/>
</dbReference>
<dbReference type="Gramene" id="EFJ13647">
    <property type="protein sequence ID" value="EFJ13647"/>
    <property type="gene ID" value="SELMODRAFT_121896"/>
</dbReference>
<dbReference type="GO" id="GO:0030983">
    <property type="term" value="F:mismatched DNA binding"/>
    <property type="evidence" value="ECO:0007669"/>
    <property type="project" value="InterPro"/>
</dbReference>
<evidence type="ECO:0000259" key="5">
    <source>
        <dbReference type="SMART" id="SM01340"/>
    </source>
</evidence>
<protein>
    <recommendedName>
        <fullName evidence="8">DNA mismatch repair protein S5 domain-containing protein</fullName>
    </recommendedName>
</protein>
<feature type="region of interest" description="Disordered" evidence="3">
    <location>
        <begin position="383"/>
        <end position="403"/>
    </location>
</feature>
<evidence type="ECO:0000256" key="3">
    <source>
        <dbReference type="SAM" id="MobiDB-lite"/>
    </source>
</evidence>
<feature type="compositionally biased region" description="Basic and acidic residues" evidence="3">
    <location>
        <begin position="450"/>
        <end position="465"/>
    </location>
</feature>
<dbReference type="InterPro" id="IPR013507">
    <property type="entry name" value="DNA_mismatch_S5_2-like"/>
</dbReference>
<organism evidence="7">
    <name type="scientific">Selaginella moellendorffii</name>
    <name type="common">Spikemoss</name>
    <dbReference type="NCBI Taxonomy" id="88036"/>
    <lineage>
        <taxon>Eukaryota</taxon>
        <taxon>Viridiplantae</taxon>
        <taxon>Streptophyta</taxon>
        <taxon>Embryophyta</taxon>
        <taxon>Tracheophyta</taxon>
        <taxon>Lycopodiopsida</taxon>
        <taxon>Selaginellales</taxon>
        <taxon>Selaginellaceae</taxon>
        <taxon>Selaginella</taxon>
    </lineage>
</organism>
<dbReference type="Gene3D" id="3.30.230.10">
    <property type="match status" value="1"/>
</dbReference>
<dbReference type="PROSITE" id="PS00058">
    <property type="entry name" value="DNA_MISMATCH_REPAIR_1"/>
    <property type="match status" value="1"/>
</dbReference>
<evidence type="ECO:0008006" key="8">
    <source>
        <dbReference type="Google" id="ProtNLM"/>
    </source>
</evidence>
<comment type="similarity">
    <text evidence="1">Belongs to the DNA mismatch repair MutL/HexB family.</text>
</comment>
<dbReference type="eggNOG" id="KOG1978">
    <property type="taxonomic scope" value="Eukaryota"/>
</dbReference>
<evidence type="ECO:0000259" key="4">
    <source>
        <dbReference type="SMART" id="SM00853"/>
    </source>
</evidence>
<dbReference type="OMA" id="YICQYNQ"/>
<evidence type="ECO:0000256" key="1">
    <source>
        <dbReference type="ARBA" id="ARBA00006082"/>
    </source>
</evidence>
<dbReference type="STRING" id="88036.D8SPD6"/>
<feature type="region of interest" description="Disordered" evidence="3">
    <location>
        <begin position="489"/>
        <end position="508"/>
    </location>
</feature>
<evidence type="ECO:0000313" key="6">
    <source>
        <dbReference type="EMBL" id="EFJ13647.1"/>
    </source>
</evidence>
<dbReference type="InterPro" id="IPR042121">
    <property type="entry name" value="MutL_C_regsub"/>
</dbReference>
<dbReference type="InterPro" id="IPR002099">
    <property type="entry name" value="MutL/Mlh/PMS"/>
</dbReference>
<dbReference type="InterPro" id="IPR020568">
    <property type="entry name" value="Ribosomal_Su5_D2-typ_SF"/>
</dbReference>
<feature type="domain" description="MutL C-terminal dimerisation" evidence="4">
    <location>
        <begin position="530"/>
        <end position="678"/>
    </location>
</feature>
<dbReference type="Gene3D" id="3.30.1370.100">
    <property type="entry name" value="MutL, C-terminal domain, regulatory subdomain"/>
    <property type="match status" value="1"/>
</dbReference>
<keyword evidence="7" id="KW-1185">Reference proteome</keyword>
<dbReference type="InterPro" id="IPR037198">
    <property type="entry name" value="MutL_C_sf"/>
</dbReference>
<dbReference type="Pfam" id="PF13589">
    <property type="entry name" value="HATPase_c_3"/>
    <property type="match status" value="1"/>
</dbReference>
<dbReference type="GO" id="GO:0016887">
    <property type="term" value="F:ATP hydrolysis activity"/>
    <property type="evidence" value="ECO:0000318"/>
    <property type="project" value="GO_Central"/>
</dbReference>
<dbReference type="InParanoid" id="D8SPD6"/>
<dbReference type="SUPFAM" id="SSF54211">
    <property type="entry name" value="Ribosomal protein S5 domain 2-like"/>
    <property type="match status" value="1"/>
</dbReference>
<dbReference type="EMBL" id="GL377631">
    <property type="protein sequence ID" value="EFJ13647.1"/>
    <property type="molecule type" value="Genomic_DNA"/>
</dbReference>
<dbReference type="InterPro" id="IPR042120">
    <property type="entry name" value="MutL_C_dimsub"/>
</dbReference>
<gene>
    <name evidence="6" type="ORF">SELMODRAFT_121896</name>
</gene>
<dbReference type="GO" id="GO:0032389">
    <property type="term" value="C:MutLalpha complex"/>
    <property type="evidence" value="ECO:0000318"/>
    <property type="project" value="GO_Central"/>
</dbReference>
<dbReference type="SUPFAM" id="SSF118116">
    <property type="entry name" value="DNA mismatch repair protein MutL"/>
    <property type="match status" value="1"/>
</dbReference>
<dbReference type="CDD" id="cd16926">
    <property type="entry name" value="HATPase_MutL-MLH-PMS-like"/>
    <property type="match status" value="1"/>
</dbReference>
<dbReference type="Gene3D" id="3.30.565.10">
    <property type="entry name" value="Histidine kinase-like ATPase, C-terminal domain"/>
    <property type="match status" value="1"/>
</dbReference>
<dbReference type="InterPro" id="IPR038973">
    <property type="entry name" value="MutL/Mlh/Pms-like"/>
</dbReference>
<dbReference type="FunFam" id="3.30.565.10:FF:000014">
    <property type="entry name" value="Mismatch repair endonuclease pms1, putative"/>
    <property type="match status" value="1"/>
</dbReference>
<name>D8SPD6_SELML</name>
<dbReference type="GO" id="GO:0005524">
    <property type="term" value="F:ATP binding"/>
    <property type="evidence" value="ECO:0007669"/>
    <property type="project" value="InterPro"/>
</dbReference>
<feature type="domain" description="DNA mismatch repair protein S5" evidence="5">
    <location>
        <begin position="231"/>
        <end position="351"/>
    </location>
</feature>
<accession>D8SPD6</accession>
<evidence type="ECO:0000313" key="7">
    <source>
        <dbReference type="Proteomes" id="UP000001514"/>
    </source>
</evidence>
<dbReference type="FunFam" id="3.30.1370.100:FF:000001">
    <property type="entry name" value="Mismatch repair endonuclease pms1, putative"/>
    <property type="match status" value="1"/>
</dbReference>
<dbReference type="PANTHER" id="PTHR10073">
    <property type="entry name" value="DNA MISMATCH REPAIR PROTEIN MLH, PMS, MUTL"/>
    <property type="match status" value="1"/>
</dbReference>
<dbReference type="InterPro" id="IPR014721">
    <property type="entry name" value="Ribsml_uS5_D2-typ_fold_subgr"/>
</dbReference>
<dbReference type="FunFam" id="3.30.230.10:FF:000054">
    <property type="entry name" value="DNA mismatch repair protein PMS1"/>
    <property type="match status" value="1"/>
</dbReference>
<dbReference type="Pfam" id="PF08676">
    <property type="entry name" value="MutL_C"/>
    <property type="match status" value="1"/>
</dbReference>
<dbReference type="SMART" id="SM01340">
    <property type="entry name" value="DNA_mis_repair"/>
    <property type="match status" value="1"/>
</dbReference>
<dbReference type="GO" id="GO:0006298">
    <property type="term" value="P:mismatch repair"/>
    <property type="evidence" value="ECO:0000318"/>
    <property type="project" value="GO_Central"/>
</dbReference>
<dbReference type="SUPFAM" id="SSF55874">
    <property type="entry name" value="ATPase domain of HSP90 chaperone/DNA topoisomerase II/histidine kinase"/>
    <property type="match status" value="1"/>
</dbReference>
<evidence type="ECO:0000256" key="2">
    <source>
        <dbReference type="ARBA" id="ARBA00022763"/>
    </source>
</evidence>
<dbReference type="KEGG" id="smo:SELMODRAFT_121896"/>
<dbReference type="InterPro" id="IPR036890">
    <property type="entry name" value="HATPase_C_sf"/>
</dbReference>
<dbReference type="Pfam" id="PF01119">
    <property type="entry name" value="DNA_mis_repair"/>
    <property type="match status" value="1"/>
</dbReference>
<dbReference type="PANTHER" id="PTHR10073:SF52">
    <property type="entry name" value="MISMATCH REPAIR ENDONUCLEASE PMS2"/>
    <property type="match status" value="1"/>
</dbReference>
<dbReference type="Gene3D" id="3.30.1540.20">
    <property type="entry name" value="MutL, C-terminal domain, dimerisation subdomain"/>
    <property type="match status" value="1"/>
</dbReference>
<dbReference type="HOGENOM" id="CLU_004131_0_2_1"/>
<dbReference type="FunCoup" id="D8SPD6">
    <property type="interactions" value="3880"/>
</dbReference>
<feature type="compositionally biased region" description="Polar residues" evidence="3">
    <location>
        <begin position="495"/>
        <end position="504"/>
    </location>
</feature>